<comment type="caution">
    <text evidence="12">The sequence shown here is derived from an EMBL/GenBank/DDBJ whole genome shotgun (WGS) entry which is preliminary data.</text>
</comment>
<dbReference type="GO" id="GO:0006508">
    <property type="term" value="P:proteolysis"/>
    <property type="evidence" value="ECO:0007669"/>
    <property type="project" value="UniProtKB-KW"/>
</dbReference>
<keyword evidence="7" id="KW-1015">Disulfide bond</keyword>
<dbReference type="InterPro" id="IPR033876">
    <property type="entry name" value="SAP-like"/>
</dbReference>
<dbReference type="Proteomes" id="UP000054886">
    <property type="component" value="Unassembled WGS sequence"/>
</dbReference>
<evidence type="ECO:0000313" key="13">
    <source>
        <dbReference type="Proteomes" id="UP000054886"/>
    </source>
</evidence>
<evidence type="ECO:0000313" key="12">
    <source>
        <dbReference type="EMBL" id="KTB12462.1"/>
    </source>
</evidence>
<keyword evidence="4 8" id="KW-0064">Aspartyl protease</keyword>
<protein>
    <submittedName>
        <fullName evidence="12">Aspartic proteinase 3</fullName>
    </submittedName>
</protein>
<dbReference type="PROSITE" id="PS00141">
    <property type="entry name" value="ASP_PROTEASE"/>
    <property type="match status" value="1"/>
</dbReference>
<dbReference type="PRINTS" id="PR00792">
    <property type="entry name" value="PEPSIN"/>
</dbReference>
<evidence type="ECO:0000256" key="9">
    <source>
        <dbReference type="SAM" id="MobiDB-lite"/>
    </source>
</evidence>
<feature type="region of interest" description="Disordered" evidence="9">
    <location>
        <begin position="585"/>
        <end position="610"/>
    </location>
</feature>
<dbReference type="VEuPathDB" id="FungiDB:GVI51_E01177"/>
<dbReference type="EMBL" id="LLZZ01000021">
    <property type="protein sequence ID" value="KTB12462.1"/>
    <property type="molecule type" value="Genomic_DNA"/>
</dbReference>
<dbReference type="InterPro" id="IPR033121">
    <property type="entry name" value="PEPTIDASE_A1"/>
</dbReference>
<keyword evidence="3 10" id="KW-0732">Signal</keyword>
<evidence type="ECO:0000256" key="2">
    <source>
        <dbReference type="ARBA" id="ARBA00022670"/>
    </source>
</evidence>
<evidence type="ECO:0000256" key="8">
    <source>
        <dbReference type="RuleBase" id="RU000454"/>
    </source>
</evidence>
<dbReference type="VEuPathDB" id="FungiDB:GWK60_E01177"/>
<evidence type="ECO:0000256" key="1">
    <source>
        <dbReference type="ARBA" id="ARBA00007447"/>
    </source>
</evidence>
<name>A0A0W0DKX4_CANGB</name>
<dbReference type="GO" id="GO:0071944">
    <property type="term" value="C:cell periphery"/>
    <property type="evidence" value="ECO:0007669"/>
    <property type="project" value="UniProtKB-ARBA"/>
</dbReference>
<dbReference type="PANTHER" id="PTHR47966:SF65">
    <property type="entry name" value="ASPARTIC-TYPE ENDOPEPTIDASE"/>
    <property type="match status" value="1"/>
</dbReference>
<keyword evidence="5 8" id="KW-0378">Hydrolase</keyword>
<evidence type="ECO:0000256" key="3">
    <source>
        <dbReference type="ARBA" id="ARBA00022729"/>
    </source>
</evidence>
<dbReference type="InterPro" id="IPR001461">
    <property type="entry name" value="Aspartic_peptidase_A1"/>
</dbReference>
<feature type="active site" evidence="6">
    <location>
        <position position="69"/>
    </location>
</feature>
<dbReference type="VEuPathDB" id="FungiDB:CAGL0E01419g"/>
<dbReference type="Gene3D" id="2.40.70.10">
    <property type="entry name" value="Acid Proteases"/>
    <property type="match status" value="4"/>
</dbReference>
<evidence type="ECO:0000256" key="5">
    <source>
        <dbReference type="ARBA" id="ARBA00022801"/>
    </source>
</evidence>
<evidence type="ECO:0000256" key="4">
    <source>
        <dbReference type="ARBA" id="ARBA00022750"/>
    </source>
</evidence>
<dbReference type="VEuPathDB" id="FungiDB:B1J91_E01419g"/>
<dbReference type="CDD" id="cd05470">
    <property type="entry name" value="pepsin_retropepsin_like"/>
    <property type="match status" value="2"/>
</dbReference>
<sequence>MRSIVLVSLLAFTQAYLKLDFEKTPKISDELTKRADNDSFTAPLMNGGELYTVQIAVGTPPQNLTVQLDTGSSDLWFVSASNPYCKNNKKYAPKKQDLMPITSDDGFPTSPNQVPKALRNINCNKYGFFNASGSSTYSRNDTNFSLSYGDETFASGPWGTDTISLNGVKVENVTFGLASFSNSTNPVFGIGLPGDESTYAMFSEDTNGTTNTQYSNFPLQLKQQGKIDKVAYSIYLNSTKSKQGSILFGAVDHSKYSGPLYTLPIVNRFGHLVENPYELEVTLSGLGLQGATSNITLFDQLLPALLDTGTTYTYMPSSVAQYLANQTNGVIDKKTSLIKLAKCPSKKSNDTIVFNFSGAQIKIKMVDFVEKHKGKCYLPCVSQESSFFLLGDSFMRHVYTVFDLDDKEISIAQANFNSTKEDIEEISSTVPSAVKAPQYYSSYVDFPTEISVTGDIFAPQATEFVPKPNNTNNKTNFTQDLLDIENMLLRRHYENRATTLSTSLPIFLIALSAALLKLDFEKVPEQNLALNKRDDKGLQLELENGGLLYAVQLSVGTPPQNITVQLDTGSSDLWFTSEANPYCKNNRKHSPKKSQIEPLNDADYPTSPNQIPKSLRDIDCKAFGFFNTSKSSTYKNNGTNFTLSYADTTFASGPWGVDTLSFNGVKVDNVTFGLAAFSNSTTPVFGISLPARETTNQLAANGSRIGPNSYEYSNFPMLLKEQGIVKKIAYSVYLNDTRSKYGSILFGAVDQSKYIGTLYTLPLVNSLYKQVSKPFQFEITLNGIGLQTADKNYTLYDQKLATLLDTGVTTSVLPAKVAALVASKVNGTIDDDNGFIKLDKCPNKKEKRTVVFNFGGAEISIDIRDLTRKIKGKCYLQMQARDDIEFAALGDIFLRHVYVVYNLEDEEISIANANFNYSTPDIQEIVSTVPGAVKAPQYYNTYSVYPTATAVTGDVFTPEATMSMSNNSVALRKRTTLKPLR</sequence>
<dbReference type="PANTHER" id="PTHR47966">
    <property type="entry name" value="BETA-SITE APP-CLEAVING ENZYME, ISOFORM A-RELATED"/>
    <property type="match status" value="1"/>
</dbReference>
<evidence type="ECO:0000256" key="6">
    <source>
        <dbReference type="PIRSR" id="PIRSR601461-1"/>
    </source>
</evidence>
<dbReference type="SUPFAM" id="SSF50630">
    <property type="entry name" value="Acid proteases"/>
    <property type="match status" value="2"/>
</dbReference>
<dbReference type="InterPro" id="IPR021109">
    <property type="entry name" value="Peptidase_aspartic_dom_sf"/>
</dbReference>
<evidence type="ECO:0000256" key="10">
    <source>
        <dbReference type="SAM" id="SignalP"/>
    </source>
</evidence>
<dbReference type="CDD" id="cd05474">
    <property type="entry name" value="SAP_like"/>
    <property type="match status" value="2"/>
</dbReference>
<dbReference type="VEuPathDB" id="FungiDB:CAGL0E01771g"/>
<dbReference type="VEuPathDB" id="FungiDB:GWK60_E01551"/>
<feature type="domain" description="Peptidase A1" evidence="11">
    <location>
        <begin position="549"/>
        <end position="911"/>
    </location>
</feature>
<dbReference type="AlphaFoldDB" id="A0A0W0DKX4"/>
<evidence type="ECO:0000259" key="11">
    <source>
        <dbReference type="PROSITE" id="PS51767"/>
    </source>
</evidence>
<keyword evidence="2 8" id="KW-0645">Protease</keyword>
<dbReference type="Pfam" id="PF00026">
    <property type="entry name" value="Asp"/>
    <property type="match status" value="2"/>
</dbReference>
<dbReference type="InterPro" id="IPR001969">
    <property type="entry name" value="Aspartic_peptidase_AS"/>
</dbReference>
<gene>
    <name evidence="12" type="ORF">AO440_005873</name>
</gene>
<dbReference type="GO" id="GO:0004190">
    <property type="term" value="F:aspartic-type endopeptidase activity"/>
    <property type="evidence" value="ECO:0007669"/>
    <property type="project" value="UniProtKB-KW"/>
</dbReference>
<feature type="domain" description="Peptidase A1" evidence="11">
    <location>
        <begin position="51"/>
        <end position="412"/>
    </location>
</feature>
<evidence type="ECO:0000256" key="7">
    <source>
        <dbReference type="PIRSR" id="PIRSR601461-2"/>
    </source>
</evidence>
<feature type="active site" evidence="6">
    <location>
        <position position="307"/>
    </location>
</feature>
<proteinExistence type="inferred from homology"/>
<feature type="disulfide bond" evidence="7">
    <location>
        <begin position="343"/>
        <end position="376"/>
    </location>
</feature>
<feature type="signal peptide" evidence="10">
    <location>
        <begin position="1"/>
        <end position="15"/>
    </location>
</feature>
<feature type="chain" id="PRO_5013243904" evidence="10">
    <location>
        <begin position="16"/>
        <end position="981"/>
    </location>
</feature>
<dbReference type="VEuPathDB" id="FungiDB:GVI51_E01551"/>
<organism evidence="12 13">
    <name type="scientific">Candida glabrata</name>
    <name type="common">Yeast</name>
    <name type="synonym">Torulopsis glabrata</name>
    <dbReference type="NCBI Taxonomy" id="5478"/>
    <lineage>
        <taxon>Eukaryota</taxon>
        <taxon>Fungi</taxon>
        <taxon>Dikarya</taxon>
        <taxon>Ascomycota</taxon>
        <taxon>Saccharomycotina</taxon>
        <taxon>Saccharomycetes</taxon>
        <taxon>Saccharomycetales</taxon>
        <taxon>Saccharomycetaceae</taxon>
        <taxon>Nakaseomyces</taxon>
    </lineage>
</organism>
<dbReference type="PROSITE" id="PS51767">
    <property type="entry name" value="PEPTIDASE_A1"/>
    <property type="match status" value="2"/>
</dbReference>
<comment type="similarity">
    <text evidence="1 8">Belongs to the peptidase A1 family.</text>
</comment>
<reference evidence="12 13" key="1">
    <citation type="submission" date="2015-10" db="EMBL/GenBank/DDBJ databases">
        <title>Draft genomes sequences of Candida glabrata isolates 1A, 1B, 2A, 2B, 3A and 3B.</title>
        <authorList>
            <person name="Haavelsrud O.E."/>
            <person name="Gaustad P."/>
        </authorList>
    </citation>
    <scope>NUCLEOTIDE SEQUENCE [LARGE SCALE GENOMIC DNA]</scope>
    <source>
        <strain evidence="12">910700640</strain>
    </source>
</reference>
<dbReference type="VEuPathDB" id="FungiDB:B1J91_E01771g"/>
<dbReference type="FunFam" id="2.40.70.10:FF:000011">
    <property type="entry name" value="Aspartic protease"/>
    <property type="match status" value="2"/>
</dbReference>
<accession>A0A0W0DKX4</accession>